<evidence type="ECO:0000259" key="1">
    <source>
        <dbReference type="SMART" id="SM00587"/>
    </source>
</evidence>
<protein>
    <submittedName>
        <fullName evidence="2">CSON004997 protein</fullName>
    </submittedName>
</protein>
<reference evidence="2" key="1">
    <citation type="submission" date="2018-07" db="EMBL/GenBank/DDBJ databases">
        <authorList>
            <person name="Quirk P.G."/>
            <person name="Krulwich T.A."/>
        </authorList>
    </citation>
    <scope>NUCLEOTIDE SEQUENCE</scope>
</reference>
<dbReference type="OMA" id="MEAYCAP"/>
<gene>
    <name evidence="2" type="primary">CSON004997</name>
</gene>
<dbReference type="SUPFAM" id="SSF56112">
    <property type="entry name" value="Protein kinase-like (PK-like)"/>
    <property type="match status" value="1"/>
</dbReference>
<dbReference type="PANTHER" id="PTHR11012:SF56">
    <property type="entry name" value="CHK KINASE-LIKE DOMAIN-CONTAINING PROTEIN-RELATED"/>
    <property type="match status" value="1"/>
</dbReference>
<organism evidence="2">
    <name type="scientific">Culicoides sonorensis</name>
    <name type="common">Biting midge</name>
    <dbReference type="NCBI Taxonomy" id="179676"/>
    <lineage>
        <taxon>Eukaryota</taxon>
        <taxon>Metazoa</taxon>
        <taxon>Ecdysozoa</taxon>
        <taxon>Arthropoda</taxon>
        <taxon>Hexapoda</taxon>
        <taxon>Insecta</taxon>
        <taxon>Pterygota</taxon>
        <taxon>Neoptera</taxon>
        <taxon>Endopterygota</taxon>
        <taxon>Diptera</taxon>
        <taxon>Nematocera</taxon>
        <taxon>Chironomoidea</taxon>
        <taxon>Ceratopogonidae</taxon>
        <taxon>Ceratopogoninae</taxon>
        <taxon>Culicoides</taxon>
        <taxon>Monoculicoides</taxon>
    </lineage>
</organism>
<name>A0A336MPH4_CULSO</name>
<feature type="domain" description="CHK kinase-like" evidence="1">
    <location>
        <begin position="133"/>
        <end position="326"/>
    </location>
</feature>
<dbReference type="SMART" id="SM00587">
    <property type="entry name" value="CHK"/>
    <property type="match status" value="1"/>
</dbReference>
<dbReference type="InterPro" id="IPR011009">
    <property type="entry name" value="Kinase-like_dom_sf"/>
</dbReference>
<dbReference type="Gene3D" id="3.90.1200.10">
    <property type="match status" value="1"/>
</dbReference>
<dbReference type="Pfam" id="PF02958">
    <property type="entry name" value="EcKL"/>
    <property type="match status" value="1"/>
</dbReference>
<dbReference type="AlphaFoldDB" id="A0A336MPH4"/>
<dbReference type="EMBL" id="UFQT01002022">
    <property type="protein sequence ID" value="SSX32434.1"/>
    <property type="molecule type" value="Genomic_DNA"/>
</dbReference>
<evidence type="ECO:0000313" key="2">
    <source>
        <dbReference type="EMBL" id="SSX32434.1"/>
    </source>
</evidence>
<accession>A0A336MPH4</accession>
<sequence>MTQEFDWLNRSFLQKIVKNQFSCNENDFTIESFEVSRASGKGDNYLGTLLRVKVVIFQVKDKKTVEQFYIVKTSAGDGNMSEEISSQLNAYPKEMEVYGKILPAFEAIWKEHGIEMTFGPKCFGIFHEPVDIIVLEDLSQDGFSIGNRCIGLDLNHALLVVEKLAQFHATSVIYSEKYGKFDKKFENGYFSNELYTDQWKAYYNKITTSFREAMLSWPGFENIVKKSEAWGENVYKHGIKAVEMHPNDFRCLVHGDAWLNNLMFKETSDGPPKDIKLIDFQLASLGTPIQDLFYFMTSSLMEDVRVENFDTIIAHYQESLERSFNSLQFSGYIPSLRDIQSELLRRNMIGVCCAVEGMVIFLMAKGDSLDVELMIGDSEEAVKYRHKCYSNPVFVSAAQKYVKFLYKRGLLDLPRN</sequence>
<proteinExistence type="predicted"/>
<dbReference type="InterPro" id="IPR004119">
    <property type="entry name" value="EcKL"/>
</dbReference>
<dbReference type="PANTHER" id="PTHR11012">
    <property type="entry name" value="PROTEIN KINASE-LIKE DOMAIN-CONTAINING"/>
    <property type="match status" value="1"/>
</dbReference>
<dbReference type="VEuPathDB" id="VectorBase:CSON004997"/>
<dbReference type="InterPro" id="IPR015897">
    <property type="entry name" value="CHK_kinase-like"/>
</dbReference>